<gene>
    <name evidence="1" type="ORF">PPACK8108_LOCUS617</name>
</gene>
<reference evidence="1" key="1">
    <citation type="submission" date="2022-06" db="EMBL/GenBank/DDBJ databases">
        <authorList>
            <consortium name="SYNGENTA / RWTH Aachen University"/>
        </authorList>
    </citation>
    <scope>NUCLEOTIDE SEQUENCE</scope>
</reference>
<accession>A0AAV0AFR0</accession>
<protein>
    <submittedName>
        <fullName evidence="1">Uncharacterized protein</fullName>
    </submittedName>
</protein>
<dbReference type="Proteomes" id="UP001153365">
    <property type="component" value="Unassembled WGS sequence"/>
</dbReference>
<organism evidence="1 2">
    <name type="scientific">Phakopsora pachyrhizi</name>
    <name type="common">Asian soybean rust disease fungus</name>
    <dbReference type="NCBI Taxonomy" id="170000"/>
    <lineage>
        <taxon>Eukaryota</taxon>
        <taxon>Fungi</taxon>
        <taxon>Dikarya</taxon>
        <taxon>Basidiomycota</taxon>
        <taxon>Pucciniomycotina</taxon>
        <taxon>Pucciniomycetes</taxon>
        <taxon>Pucciniales</taxon>
        <taxon>Phakopsoraceae</taxon>
        <taxon>Phakopsora</taxon>
    </lineage>
</organism>
<dbReference type="AlphaFoldDB" id="A0AAV0AFR0"/>
<comment type="caution">
    <text evidence="1">The sequence shown here is derived from an EMBL/GenBank/DDBJ whole genome shotgun (WGS) entry which is preliminary data.</text>
</comment>
<keyword evidence="2" id="KW-1185">Reference proteome</keyword>
<dbReference type="EMBL" id="CALTRL010000093">
    <property type="protein sequence ID" value="CAH7666279.1"/>
    <property type="molecule type" value="Genomic_DNA"/>
</dbReference>
<name>A0AAV0AFR0_PHAPC</name>
<evidence type="ECO:0000313" key="1">
    <source>
        <dbReference type="EMBL" id="CAH7666279.1"/>
    </source>
</evidence>
<evidence type="ECO:0000313" key="2">
    <source>
        <dbReference type="Proteomes" id="UP001153365"/>
    </source>
</evidence>
<proteinExistence type="predicted"/>
<sequence length="111" mass="12489">MYNDCTRQPLDNHVPVNLHVMQLEQGEMLVGAGDVLWSGRQLGRLGQVTDGSFLWSGTIARDTEGWKVSWDCRGIRPTVVLRRLQNQKRLRVGIKHGEGRIYTGSATSRLS</sequence>